<proteinExistence type="predicted"/>
<dbReference type="Proteomes" id="UP000440732">
    <property type="component" value="Unassembled WGS sequence"/>
</dbReference>
<sequence length="32" mass="3550">MANRNSRDALGTGLISQQFMLIKLLAILPNHL</sequence>
<accession>A0A6A4EPL0</accession>
<evidence type="ECO:0000313" key="1">
    <source>
        <dbReference type="EMBL" id="KAE9137788.1"/>
    </source>
</evidence>
<dbReference type="Proteomes" id="UP000488956">
    <property type="component" value="Unassembled WGS sequence"/>
</dbReference>
<dbReference type="EMBL" id="QXFX01000006">
    <property type="protein sequence ID" value="KAE9140109.1"/>
    <property type="molecule type" value="Genomic_DNA"/>
</dbReference>
<dbReference type="AlphaFoldDB" id="A0A6A4EPL0"/>
<evidence type="ECO:0000313" key="6">
    <source>
        <dbReference type="Proteomes" id="UP000440732"/>
    </source>
</evidence>
<dbReference type="EMBL" id="QXFZ01000041">
    <property type="protein sequence ID" value="KAE9137788.1"/>
    <property type="molecule type" value="Genomic_DNA"/>
</dbReference>
<comment type="caution">
    <text evidence="4">The sequence shown here is derived from an EMBL/GenBank/DDBJ whole genome shotgun (WGS) entry which is preliminary data.</text>
</comment>
<organism evidence="4 5">
    <name type="scientific">Phytophthora fragariae</name>
    <dbReference type="NCBI Taxonomy" id="53985"/>
    <lineage>
        <taxon>Eukaryota</taxon>
        <taxon>Sar</taxon>
        <taxon>Stramenopiles</taxon>
        <taxon>Oomycota</taxon>
        <taxon>Peronosporomycetes</taxon>
        <taxon>Peronosporales</taxon>
        <taxon>Peronosporaceae</taxon>
        <taxon>Phytophthora</taxon>
    </lineage>
</organism>
<dbReference type="EMBL" id="QXGE01000016">
    <property type="protein sequence ID" value="KAE9329717.1"/>
    <property type="molecule type" value="Genomic_DNA"/>
</dbReference>
<dbReference type="EMBL" id="QXGA01000004">
    <property type="protein sequence ID" value="KAE9155887.1"/>
    <property type="molecule type" value="Genomic_DNA"/>
</dbReference>
<name>A0A6A4EPL0_9STRA</name>
<evidence type="ECO:0000313" key="4">
    <source>
        <dbReference type="EMBL" id="KAE9329717.1"/>
    </source>
</evidence>
<dbReference type="Proteomes" id="UP000441208">
    <property type="component" value="Unassembled WGS sequence"/>
</dbReference>
<evidence type="ECO:0000313" key="2">
    <source>
        <dbReference type="EMBL" id="KAE9140109.1"/>
    </source>
</evidence>
<evidence type="ECO:0000313" key="7">
    <source>
        <dbReference type="Proteomes" id="UP000441208"/>
    </source>
</evidence>
<evidence type="ECO:0000313" key="3">
    <source>
        <dbReference type="EMBL" id="KAE9155887.1"/>
    </source>
</evidence>
<gene>
    <name evidence="4" type="ORF">PF001_g772</name>
    <name evidence="3" type="ORF">PF006_g212</name>
    <name evidence="1" type="ORF">PF007_g1679</name>
    <name evidence="2" type="ORF">PF010_g312</name>
</gene>
<protein>
    <submittedName>
        <fullName evidence="4">Uncharacterized protein</fullName>
    </submittedName>
</protein>
<dbReference type="Proteomes" id="UP000437068">
    <property type="component" value="Unassembled WGS sequence"/>
</dbReference>
<evidence type="ECO:0000313" key="8">
    <source>
        <dbReference type="Proteomes" id="UP000488956"/>
    </source>
</evidence>
<evidence type="ECO:0000313" key="5">
    <source>
        <dbReference type="Proteomes" id="UP000437068"/>
    </source>
</evidence>
<reference evidence="5 6" key="1">
    <citation type="submission" date="2018-08" db="EMBL/GenBank/DDBJ databases">
        <title>Genomic investigation of the strawberry pathogen Phytophthora fragariae indicates pathogenicity is determined by transcriptional variation in three key races.</title>
        <authorList>
            <person name="Adams T.M."/>
            <person name="Armitage A.D."/>
            <person name="Sobczyk M.K."/>
            <person name="Bates H.J."/>
            <person name="Dunwell J.M."/>
            <person name="Nellist C.F."/>
            <person name="Harrison R.J."/>
        </authorList>
    </citation>
    <scope>NUCLEOTIDE SEQUENCE [LARGE SCALE GENOMIC DNA]</scope>
    <source>
        <strain evidence="4 5">A4</strain>
        <strain evidence="3 6">NOV-5</strain>
        <strain evidence="1 7">NOV-71</strain>
        <strain evidence="2 8">ONT-3</strain>
    </source>
</reference>